<dbReference type="NCBIfam" id="TIGR01162">
    <property type="entry name" value="purE"/>
    <property type="match status" value="1"/>
</dbReference>
<dbReference type="Proteomes" id="UP001597044">
    <property type="component" value="Unassembled WGS sequence"/>
</dbReference>
<evidence type="ECO:0000256" key="3">
    <source>
        <dbReference type="HAMAP-Rule" id="MF_01929"/>
    </source>
</evidence>
<dbReference type="Pfam" id="PF00731">
    <property type="entry name" value="AIRC"/>
    <property type="match status" value="1"/>
</dbReference>
<dbReference type="Gene3D" id="3.40.50.1970">
    <property type="match status" value="1"/>
</dbReference>
<evidence type="ECO:0000259" key="5">
    <source>
        <dbReference type="SMART" id="SM01001"/>
    </source>
</evidence>
<feature type="binding site" evidence="3">
    <location>
        <position position="49"/>
    </location>
    <ligand>
        <name>substrate</name>
    </ligand>
</feature>
<keyword evidence="2 3" id="KW-0413">Isomerase</keyword>
<sequence>MAIMTATTHAPLVGIIMGSQSDWSTMEHAANTLRDLGVSFEAEVVSAHRTPDKLFSYAEAAAGRGIQVIIAGAGGAAHLPGMCAAKTVLPVLGVPVQSQALNGLDSLLSIVQMPGGVPVGTMAIGKAGAINAALLATQILALHDAKLLTAIEAFRERQTDTVLANPIPGVKA</sequence>
<comment type="catalytic activity">
    <reaction evidence="3 4">
        <text>5-carboxyamino-1-(5-phospho-D-ribosyl)imidazole + H(+) = 5-amino-1-(5-phospho-D-ribosyl)imidazole-4-carboxylate</text>
        <dbReference type="Rhea" id="RHEA:13193"/>
        <dbReference type="ChEBI" id="CHEBI:15378"/>
        <dbReference type="ChEBI" id="CHEBI:58730"/>
        <dbReference type="ChEBI" id="CHEBI:77657"/>
        <dbReference type="EC" id="5.4.99.18"/>
    </reaction>
</comment>
<dbReference type="EMBL" id="JBHTIT010000002">
    <property type="protein sequence ID" value="MFD0950967.1"/>
    <property type="molecule type" value="Genomic_DNA"/>
</dbReference>
<dbReference type="SMART" id="SM01001">
    <property type="entry name" value="AIRC"/>
    <property type="match status" value="1"/>
</dbReference>
<feature type="binding site" evidence="3">
    <location>
        <position position="19"/>
    </location>
    <ligand>
        <name>substrate</name>
    </ligand>
</feature>
<protein>
    <recommendedName>
        <fullName evidence="3 4">N5-carboxyaminoimidazole ribonucleotide mutase</fullName>
        <shortName evidence="3 4">N5-CAIR mutase</shortName>
        <ecNumber evidence="3 4">5.4.99.18</ecNumber>
    </recommendedName>
    <alternativeName>
        <fullName evidence="3">5-(carboxyamino)imidazole ribonucleotide mutase</fullName>
    </alternativeName>
</protein>
<evidence type="ECO:0000256" key="2">
    <source>
        <dbReference type="ARBA" id="ARBA00023235"/>
    </source>
</evidence>
<dbReference type="InterPro" id="IPR033747">
    <property type="entry name" value="PurE_ClassI"/>
</dbReference>
<evidence type="ECO:0000313" key="6">
    <source>
        <dbReference type="EMBL" id="MFD0950967.1"/>
    </source>
</evidence>
<feature type="binding site" evidence="3">
    <location>
        <position position="22"/>
    </location>
    <ligand>
        <name>substrate</name>
    </ligand>
</feature>
<evidence type="ECO:0000313" key="7">
    <source>
        <dbReference type="Proteomes" id="UP001597044"/>
    </source>
</evidence>
<evidence type="ECO:0000256" key="4">
    <source>
        <dbReference type="PIRNR" id="PIRNR001338"/>
    </source>
</evidence>
<accession>A0ABW3HJL9</accession>
<name>A0ABW3HJL9_9GAMM</name>
<comment type="function">
    <text evidence="3 4">Catalyzes the conversion of N5-carboxyaminoimidazole ribonucleotide (N5-CAIR) to 4-carboxy-5-aminoimidazole ribonucleotide (CAIR).</text>
</comment>
<dbReference type="EC" id="5.4.99.18" evidence="3 4"/>
<proteinExistence type="inferred from homology"/>
<dbReference type="InterPro" id="IPR000031">
    <property type="entry name" value="PurE_dom"/>
</dbReference>
<keyword evidence="1 3" id="KW-0658">Purine biosynthesis</keyword>
<comment type="caution">
    <text evidence="6">The sequence shown here is derived from an EMBL/GenBank/DDBJ whole genome shotgun (WGS) entry which is preliminary data.</text>
</comment>
<dbReference type="InterPro" id="IPR024694">
    <property type="entry name" value="PurE_prokaryotes"/>
</dbReference>
<dbReference type="PANTHER" id="PTHR23046:SF2">
    <property type="entry name" value="PHOSPHORIBOSYLAMINOIMIDAZOLE CARBOXYLASE"/>
    <property type="match status" value="1"/>
</dbReference>
<dbReference type="PANTHER" id="PTHR23046">
    <property type="entry name" value="PHOSPHORIBOSYLAMINOIMIDAZOLE CARBOXYLASE CATALYTIC SUBUNIT"/>
    <property type="match status" value="1"/>
</dbReference>
<dbReference type="PIRSF" id="PIRSF001338">
    <property type="entry name" value="AIR_carboxylase"/>
    <property type="match status" value="1"/>
</dbReference>
<comment type="pathway">
    <text evidence="3 4">Purine metabolism; IMP biosynthesis via de novo pathway; 5-amino-1-(5-phospho-D-ribosyl)imidazole-4-carboxylate from 5-amino-1-(5-phospho-D-ribosyl)imidazole (N5-CAIR route): step 2/2.</text>
</comment>
<dbReference type="GO" id="GO:0004638">
    <property type="term" value="F:phosphoribosylaminoimidazole carboxylase activity"/>
    <property type="evidence" value="ECO:0007669"/>
    <property type="project" value="UniProtKB-EC"/>
</dbReference>
<keyword evidence="7" id="KW-1185">Reference proteome</keyword>
<reference evidence="7" key="1">
    <citation type="journal article" date="2019" name="Int. J. Syst. Evol. Microbiol.">
        <title>The Global Catalogue of Microorganisms (GCM) 10K type strain sequencing project: providing services to taxonomists for standard genome sequencing and annotation.</title>
        <authorList>
            <consortium name="The Broad Institute Genomics Platform"/>
            <consortium name="The Broad Institute Genome Sequencing Center for Infectious Disease"/>
            <person name="Wu L."/>
            <person name="Ma J."/>
        </authorList>
    </citation>
    <scope>NUCLEOTIDE SEQUENCE [LARGE SCALE GENOMIC DNA]</scope>
    <source>
        <strain evidence="7">CCUG 63419</strain>
    </source>
</reference>
<dbReference type="GO" id="GO:0034023">
    <property type="term" value="F:5-(carboxyamino)imidazole ribonucleotide mutase activity"/>
    <property type="evidence" value="ECO:0007669"/>
    <property type="project" value="UniProtKB-EC"/>
</dbReference>
<keyword evidence="6" id="KW-0456">Lyase</keyword>
<comment type="similarity">
    <text evidence="3">Belongs to the AIR carboxylase family. Class I subfamily.</text>
</comment>
<gene>
    <name evidence="3 6" type="primary">purE</name>
    <name evidence="6" type="ORF">ACFQ0F_11335</name>
</gene>
<organism evidence="6 7">
    <name type="scientific">Paraperlucidibaca wandonensis</name>
    <dbReference type="NCBI Taxonomy" id="1268273"/>
    <lineage>
        <taxon>Bacteria</taxon>
        <taxon>Pseudomonadati</taxon>
        <taxon>Pseudomonadota</taxon>
        <taxon>Gammaproteobacteria</taxon>
        <taxon>Moraxellales</taxon>
        <taxon>Moraxellaceae</taxon>
        <taxon>Paraperlucidibaca</taxon>
    </lineage>
</organism>
<dbReference type="RefSeq" id="WP_379072290.1">
    <property type="nucleotide sequence ID" value="NZ_JBHTIT010000002.1"/>
</dbReference>
<dbReference type="SUPFAM" id="SSF52255">
    <property type="entry name" value="N5-CAIR mutase (phosphoribosylaminoimidazole carboxylase, PurE)"/>
    <property type="match status" value="1"/>
</dbReference>
<dbReference type="HAMAP" id="MF_01929">
    <property type="entry name" value="PurE_classI"/>
    <property type="match status" value="1"/>
</dbReference>
<evidence type="ECO:0000256" key="1">
    <source>
        <dbReference type="ARBA" id="ARBA00022755"/>
    </source>
</evidence>
<feature type="domain" description="PurE" evidence="5">
    <location>
        <begin position="11"/>
        <end position="162"/>
    </location>
</feature>